<dbReference type="RefSeq" id="WP_162844416.1">
    <property type="nucleotide sequence ID" value="NZ_QRAP01000008.1"/>
</dbReference>
<feature type="signal peptide" evidence="1">
    <location>
        <begin position="1"/>
        <end position="28"/>
    </location>
</feature>
<dbReference type="InterPro" id="IPR021647">
    <property type="entry name" value="CusF_Ec"/>
</dbReference>
<dbReference type="EMBL" id="QRAP01000008">
    <property type="protein sequence ID" value="RDK87826.1"/>
    <property type="molecule type" value="Genomic_DNA"/>
</dbReference>
<evidence type="ECO:0000313" key="2">
    <source>
        <dbReference type="EMBL" id="RDK87826.1"/>
    </source>
</evidence>
<dbReference type="Gene3D" id="2.40.50.320">
    <property type="entry name" value="Copper binding periplasmic protein CusF"/>
    <property type="match status" value="1"/>
</dbReference>
<evidence type="ECO:0000313" key="3">
    <source>
        <dbReference type="Proteomes" id="UP000254848"/>
    </source>
</evidence>
<feature type="chain" id="PRO_5016918142" evidence="1">
    <location>
        <begin position="29"/>
        <end position="121"/>
    </location>
</feature>
<dbReference type="AlphaFoldDB" id="A0A370QHJ4"/>
<dbReference type="InterPro" id="IPR042230">
    <property type="entry name" value="CusF_sf"/>
</dbReference>
<organism evidence="2 3">
    <name type="scientific">Enterobacillus tribolii</name>
    <dbReference type="NCBI Taxonomy" id="1487935"/>
    <lineage>
        <taxon>Bacteria</taxon>
        <taxon>Pseudomonadati</taxon>
        <taxon>Pseudomonadota</taxon>
        <taxon>Gammaproteobacteria</taxon>
        <taxon>Enterobacterales</taxon>
        <taxon>Hafniaceae</taxon>
        <taxon>Enterobacillus</taxon>
    </lineage>
</organism>
<protein>
    <submittedName>
        <fullName evidence="2">Cu(I)/Ag(I) efflux system protein CusF</fullName>
    </submittedName>
</protein>
<name>A0A370QHJ4_9GAMM</name>
<keyword evidence="3" id="KW-1185">Reference proteome</keyword>
<keyword evidence="1" id="KW-0732">Signal</keyword>
<accession>A0A370QHJ4</accession>
<sequence length="121" mass="13182">MTTFAFIRRTLFPAAFGCALVLSLPAQAADHSGHHMQHDSTMQSAAETVYHATGTLKRWGKTDVSITHDPVAALNWPVMTMSFSLPENGDIQALPDGSKVTFSFRQTEDGYELTQISPAAQ</sequence>
<dbReference type="Proteomes" id="UP000254848">
    <property type="component" value="Unassembled WGS sequence"/>
</dbReference>
<evidence type="ECO:0000256" key="1">
    <source>
        <dbReference type="SAM" id="SignalP"/>
    </source>
</evidence>
<comment type="caution">
    <text evidence="2">The sequence shown here is derived from an EMBL/GenBank/DDBJ whole genome shotgun (WGS) entry which is preliminary data.</text>
</comment>
<reference evidence="2 3" key="1">
    <citation type="submission" date="2018-07" db="EMBL/GenBank/DDBJ databases">
        <title>Genomic Encyclopedia of Type Strains, Phase IV (KMG-IV): sequencing the most valuable type-strain genomes for metagenomic binning, comparative biology and taxonomic classification.</title>
        <authorList>
            <person name="Goeker M."/>
        </authorList>
    </citation>
    <scope>NUCLEOTIDE SEQUENCE [LARGE SCALE GENOMIC DNA]</scope>
    <source>
        <strain evidence="2 3">DSM 103736</strain>
    </source>
</reference>
<gene>
    <name evidence="2" type="ORF">C8D90_10894</name>
</gene>
<dbReference type="Pfam" id="PF11604">
    <property type="entry name" value="CusF_Ec"/>
    <property type="match status" value="1"/>
</dbReference>
<proteinExistence type="predicted"/>